<dbReference type="Gene3D" id="3.80.10.10">
    <property type="entry name" value="Ribonuclease Inhibitor"/>
    <property type="match status" value="1"/>
</dbReference>
<dbReference type="Gene3D" id="1.25.10.10">
    <property type="entry name" value="Leucine-rich Repeat Variant"/>
    <property type="match status" value="1"/>
</dbReference>
<name>A0AAD5D3H2_AMBAR</name>
<dbReference type="InterPro" id="IPR001611">
    <property type="entry name" value="Leu-rich_rpt"/>
</dbReference>
<dbReference type="PROSITE" id="PS50176">
    <property type="entry name" value="ARM_REPEAT"/>
    <property type="match status" value="1"/>
</dbReference>
<dbReference type="InterPro" id="IPR032675">
    <property type="entry name" value="LRR_dom_sf"/>
</dbReference>
<feature type="non-terminal residue" evidence="4">
    <location>
        <position position="329"/>
    </location>
</feature>
<dbReference type="PANTHER" id="PTHR24185:SF9">
    <property type="entry name" value="PHOSPHOLIPASE A(1)"/>
    <property type="match status" value="1"/>
</dbReference>
<dbReference type="GO" id="GO:0006631">
    <property type="term" value="P:fatty acid metabolic process"/>
    <property type="evidence" value="ECO:0007669"/>
    <property type="project" value="TreeGrafter"/>
</dbReference>
<dbReference type="GO" id="GO:0051707">
    <property type="term" value="P:response to other organism"/>
    <property type="evidence" value="ECO:0007669"/>
    <property type="project" value="UniProtKB-ARBA"/>
</dbReference>
<comment type="caution">
    <text evidence="4">The sequence shown here is derived from an EMBL/GenBank/DDBJ whole genome shotgun (WGS) entry which is preliminary data.</text>
</comment>
<dbReference type="InterPro" id="IPR003591">
    <property type="entry name" value="Leu-rich_rpt_typical-subtyp"/>
</dbReference>
<dbReference type="AlphaFoldDB" id="A0AAD5D3H2"/>
<dbReference type="InterPro" id="IPR011989">
    <property type="entry name" value="ARM-like"/>
</dbReference>
<dbReference type="Pfam" id="PF13855">
    <property type="entry name" value="LRR_8"/>
    <property type="match status" value="1"/>
</dbReference>
<accession>A0AAD5D3H2</accession>
<evidence type="ECO:0000313" key="5">
    <source>
        <dbReference type="Proteomes" id="UP001206925"/>
    </source>
</evidence>
<dbReference type="Pfam" id="PF00514">
    <property type="entry name" value="Arm"/>
    <property type="match status" value="1"/>
</dbReference>
<feature type="repeat" description="ARM" evidence="3">
    <location>
        <begin position="299"/>
        <end position="329"/>
    </location>
</feature>
<feature type="non-terminal residue" evidence="4">
    <location>
        <position position="1"/>
    </location>
</feature>
<dbReference type="SUPFAM" id="SSF48371">
    <property type="entry name" value="ARM repeat"/>
    <property type="match status" value="1"/>
</dbReference>
<dbReference type="EMBL" id="JAMZMK010005655">
    <property type="protein sequence ID" value="KAI7752597.1"/>
    <property type="molecule type" value="Genomic_DNA"/>
</dbReference>
<dbReference type="PANTHER" id="PTHR24185">
    <property type="entry name" value="CALCIUM-INDEPENDENT PHOSPHOLIPASE A2-GAMMA"/>
    <property type="match status" value="1"/>
</dbReference>
<dbReference type="InterPro" id="IPR000225">
    <property type="entry name" value="Armadillo"/>
</dbReference>
<dbReference type="SMART" id="SM00369">
    <property type="entry name" value="LRR_TYP"/>
    <property type="match status" value="3"/>
</dbReference>
<dbReference type="InterPro" id="IPR016024">
    <property type="entry name" value="ARM-type_fold"/>
</dbReference>
<sequence>VTVALPLPQDTVVVRLSECGDLQDRDVEGDGDGDGKLVCFGMEVVKQRDPLRAVVMSRIGGSGQQYDGMGVLTKLLKSDFAGESGGSGLVHGGGVGVGVCADHWMNVTVLSVCRCGLSMFPVELTKLPLLEKIYLDNNKLLNLPPEVGDLKNLKVLTVDCNLLVTVPVELRQCVGLVELSLEHNKLVRPLLDFRAMAELRVLRLFGNPLEFLPEILSLHQLRHLSVANIRIVADDYLRSVNVQIEILNNSYFVASRHKLSAFFALIFRYSSCHHPLLASALAKIAQDEGNRVVIGKDENAVRQLISMMSSENHHVVEQACSALTSLASD</sequence>
<organism evidence="4 5">
    <name type="scientific">Ambrosia artemisiifolia</name>
    <name type="common">Common ragweed</name>
    <dbReference type="NCBI Taxonomy" id="4212"/>
    <lineage>
        <taxon>Eukaryota</taxon>
        <taxon>Viridiplantae</taxon>
        <taxon>Streptophyta</taxon>
        <taxon>Embryophyta</taxon>
        <taxon>Tracheophyta</taxon>
        <taxon>Spermatophyta</taxon>
        <taxon>Magnoliopsida</taxon>
        <taxon>eudicotyledons</taxon>
        <taxon>Gunneridae</taxon>
        <taxon>Pentapetalae</taxon>
        <taxon>asterids</taxon>
        <taxon>campanulids</taxon>
        <taxon>Asterales</taxon>
        <taxon>Asteraceae</taxon>
        <taxon>Asteroideae</taxon>
        <taxon>Heliantheae alliance</taxon>
        <taxon>Heliantheae</taxon>
        <taxon>Ambrosia</taxon>
    </lineage>
</organism>
<dbReference type="GO" id="GO:0006952">
    <property type="term" value="P:defense response"/>
    <property type="evidence" value="ECO:0007669"/>
    <property type="project" value="UniProtKB-ARBA"/>
</dbReference>
<gene>
    <name evidence="4" type="ORF">M8C21_010645</name>
</gene>
<proteinExistence type="predicted"/>
<evidence type="ECO:0000256" key="1">
    <source>
        <dbReference type="ARBA" id="ARBA00022614"/>
    </source>
</evidence>
<keyword evidence="2" id="KW-0677">Repeat</keyword>
<reference evidence="4" key="1">
    <citation type="submission" date="2022-06" db="EMBL/GenBank/DDBJ databases">
        <title>Uncovering the hologenomic basis of an extraordinary plant invasion.</title>
        <authorList>
            <person name="Bieker V.C."/>
            <person name="Martin M.D."/>
            <person name="Gilbert T."/>
            <person name="Hodgins K."/>
            <person name="Battlay P."/>
            <person name="Petersen B."/>
            <person name="Wilson J."/>
        </authorList>
    </citation>
    <scope>NUCLEOTIDE SEQUENCE</scope>
    <source>
        <strain evidence="4">AA19_3_7</strain>
        <tissue evidence="4">Leaf</tissue>
    </source>
</reference>
<evidence type="ECO:0000313" key="4">
    <source>
        <dbReference type="EMBL" id="KAI7752597.1"/>
    </source>
</evidence>
<evidence type="ECO:0000256" key="2">
    <source>
        <dbReference type="ARBA" id="ARBA00022737"/>
    </source>
</evidence>
<keyword evidence="5" id="KW-1185">Reference proteome</keyword>
<dbReference type="GO" id="GO:0016020">
    <property type="term" value="C:membrane"/>
    <property type="evidence" value="ECO:0007669"/>
    <property type="project" value="TreeGrafter"/>
</dbReference>
<dbReference type="Proteomes" id="UP001206925">
    <property type="component" value="Unassembled WGS sequence"/>
</dbReference>
<protein>
    <submittedName>
        <fullName evidence="4">Uncharacterized protein</fullName>
    </submittedName>
</protein>
<evidence type="ECO:0000256" key="3">
    <source>
        <dbReference type="PROSITE-ProRule" id="PRU00259"/>
    </source>
</evidence>
<dbReference type="SUPFAM" id="SSF52058">
    <property type="entry name" value="L domain-like"/>
    <property type="match status" value="1"/>
</dbReference>
<dbReference type="GO" id="GO:0004620">
    <property type="term" value="F:phospholipase activity"/>
    <property type="evidence" value="ECO:0007669"/>
    <property type="project" value="TreeGrafter"/>
</dbReference>
<keyword evidence="1" id="KW-0433">Leucine-rich repeat</keyword>